<reference evidence="2 3" key="1">
    <citation type="submission" date="2021-05" db="EMBL/GenBank/DDBJ databases">
        <title>Novel Bacillus species.</title>
        <authorList>
            <person name="Liu G."/>
        </authorList>
    </citation>
    <scope>NUCLEOTIDE SEQUENCE [LARGE SCALE GENOMIC DNA]</scope>
    <source>
        <strain evidence="2 3">FJAT-49682</strain>
    </source>
</reference>
<evidence type="ECO:0000313" key="3">
    <source>
        <dbReference type="Proteomes" id="UP000676456"/>
    </source>
</evidence>
<comment type="caution">
    <text evidence="2">The sequence shown here is derived from an EMBL/GenBank/DDBJ whole genome shotgun (WGS) entry which is preliminary data.</text>
</comment>
<name>A0A942Z1C6_9BACI</name>
<keyword evidence="1" id="KW-1133">Transmembrane helix</keyword>
<gene>
    <name evidence="2" type="ORF">KHA91_01105</name>
</gene>
<feature type="transmembrane region" description="Helical" evidence="1">
    <location>
        <begin position="90"/>
        <end position="112"/>
    </location>
</feature>
<proteinExistence type="predicted"/>
<evidence type="ECO:0000313" key="2">
    <source>
        <dbReference type="EMBL" id="MBS4221353.1"/>
    </source>
</evidence>
<keyword evidence="3" id="KW-1185">Reference proteome</keyword>
<dbReference type="InterPro" id="IPR010773">
    <property type="entry name" value="Mycophage_PG1_Gp7"/>
</dbReference>
<feature type="transmembrane region" description="Helical" evidence="1">
    <location>
        <begin position="62"/>
        <end position="84"/>
    </location>
</feature>
<keyword evidence="1" id="KW-0472">Membrane</keyword>
<evidence type="ECO:0000256" key="1">
    <source>
        <dbReference type="SAM" id="Phobius"/>
    </source>
</evidence>
<keyword evidence="1" id="KW-0812">Transmembrane</keyword>
<dbReference type="AlphaFoldDB" id="A0A942Z1C6"/>
<sequence>MDITWLKFFLISIATFRLTRLIVYDQITAFMRAPFMMDYEEINENGEKEVFIVARDSGLRGWIGELLSCYWCTGIWVATGLFFLQLKYPAVAEPIIVILALAGTAAIIETVMQTKNSI</sequence>
<dbReference type="Pfam" id="PF07098">
    <property type="entry name" value="DUF1360"/>
    <property type="match status" value="1"/>
</dbReference>
<dbReference type="RefSeq" id="WP_213096383.1">
    <property type="nucleotide sequence ID" value="NZ_JAGYPH010000001.1"/>
</dbReference>
<protein>
    <submittedName>
        <fullName evidence="2">DUF1360 domain-containing protein</fullName>
    </submittedName>
</protein>
<dbReference type="Proteomes" id="UP000676456">
    <property type="component" value="Unassembled WGS sequence"/>
</dbReference>
<dbReference type="EMBL" id="JAGYPN010000001">
    <property type="protein sequence ID" value="MBS4221353.1"/>
    <property type="molecule type" value="Genomic_DNA"/>
</dbReference>
<organism evidence="2 3">
    <name type="scientific">Lederbergia citrea</name>
    <dbReference type="NCBI Taxonomy" id="2833581"/>
    <lineage>
        <taxon>Bacteria</taxon>
        <taxon>Bacillati</taxon>
        <taxon>Bacillota</taxon>
        <taxon>Bacilli</taxon>
        <taxon>Bacillales</taxon>
        <taxon>Bacillaceae</taxon>
        <taxon>Lederbergia</taxon>
    </lineage>
</organism>
<accession>A0A942Z1C6</accession>